<dbReference type="SUPFAM" id="SSF55729">
    <property type="entry name" value="Acyl-CoA N-acyltransferases (Nat)"/>
    <property type="match status" value="1"/>
</dbReference>
<dbReference type="GO" id="GO:0016747">
    <property type="term" value="F:acyltransferase activity, transferring groups other than amino-acyl groups"/>
    <property type="evidence" value="ECO:0007669"/>
    <property type="project" value="InterPro"/>
</dbReference>
<protein>
    <submittedName>
        <fullName evidence="2">GNAT family N-acetyltransferase</fullName>
    </submittedName>
</protein>
<feature type="domain" description="N-acetyltransferase" evidence="1">
    <location>
        <begin position="23"/>
        <end position="202"/>
    </location>
</feature>
<dbReference type="AlphaFoldDB" id="A0A508AGF5"/>
<sequence>MNIASHDIQTRILSGAAIQAHVVDLARLRIEVFRQWPYLYEGDARYEASYLKVYLQSAYSIAVLALEEGKVVGASTGLPLEDESAAFRKPFEDGPIAPSEVFYFGESVLLPAYRGRGLGHRFFDLREAHARSLGGFRWTAFCAVQRDGDDPRRPPFHRGHDAFWRKRGYTPRPELSVRLPWNEIGVGEMNHVLTYWMRPLERS</sequence>
<keyword evidence="2" id="KW-0808">Transferase</keyword>
<dbReference type="CDD" id="cd04301">
    <property type="entry name" value="NAT_SF"/>
    <property type="match status" value="1"/>
</dbReference>
<evidence type="ECO:0000313" key="2">
    <source>
        <dbReference type="EMBL" id="TQD47691.1"/>
    </source>
</evidence>
<dbReference type="InterPro" id="IPR000182">
    <property type="entry name" value="GNAT_dom"/>
</dbReference>
<organism evidence="2 3">
    <name type="scientific">Marilutibacter aestuarii</name>
    <dbReference type="NCBI Taxonomy" id="1706195"/>
    <lineage>
        <taxon>Bacteria</taxon>
        <taxon>Pseudomonadati</taxon>
        <taxon>Pseudomonadota</taxon>
        <taxon>Gammaproteobacteria</taxon>
        <taxon>Lysobacterales</taxon>
        <taxon>Lysobacteraceae</taxon>
        <taxon>Marilutibacter</taxon>
    </lineage>
</organism>
<reference evidence="2 3" key="1">
    <citation type="submission" date="2019-06" db="EMBL/GenBank/DDBJ databases">
        <title>Lysobacter alkalisoli sp. nov. isolated from saline soil.</title>
        <authorList>
            <person name="Sun J.-Q."/>
            <person name="Xu L."/>
        </authorList>
    </citation>
    <scope>NUCLEOTIDE SEQUENCE [LARGE SCALE GENOMIC DNA]</scope>
    <source>
        <strain evidence="2 3">JCM 31130</strain>
    </source>
</reference>
<gene>
    <name evidence="2" type="ORF">FKV25_05675</name>
</gene>
<name>A0A508AGF5_9GAMM</name>
<keyword evidence="3" id="KW-1185">Reference proteome</keyword>
<dbReference type="RefSeq" id="WP_141517823.1">
    <property type="nucleotide sequence ID" value="NZ_VICE01000053.1"/>
</dbReference>
<dbReference type="InterPro" id="IPR016181">
    <property type="entry name" value="Acyl_CoA_acyltransferase"/>
</dbReference>
<comment type="caution">
    <text evidence="2">The sequence shown here is derived from an EMBL/GenBank/DDBJ whole genome shotgun (WGS) entry which is preliminary data.</text>
</comment>
<dbReference type="OrthoDB" id="187903at2"/>
<accession>A0A508AGF5</accession>
<dbReference type="Proteomes" id="UP000318212">
    <property type="component" value="Unassembled WGS sequence"/>
</dbReference>
<proteinExistence type="predicted"/>
<dbReference type="PROSITE" id="PS51186">
    <property type="entry name" value="GNAT"/>
    <property type="match status" value="1"/>
</dbReference>
<dbReference type="Pfam" id="PF00583">
    <property type="entry name" value="Acetyltransf_1"/>
    <property type="match status" value="1"/>
</dbReference>
<dbReference type="EMBL" id="VICE01000053">
    <property type="protein sequence ID" value="TQD47691.1"/>
    <property type="molecule type" value="Genomic_DNA"/>
</dbReference>
<evidence type="ECO:0000259" key="1">
    <source>
        <dbReference type="PROSITE" id="PS51186"/>
    </source>
</evidence>
<dbReference type="Gene3D" id="3.40.630.30">
    <property type="match status" value="1"/>
</dbReference>
<evidence type="ECO:0000313" key="3">
    <source>
        <dbReference type="Proteomes" id="UP000318212"/>
    </source>
</evidence>